<dbReference type="InterPro" id="IPR051205">
    <property type="entry name" value="UbiH/COQ6_monooxygenase"/>
</dbReference>
<dbReference type="RefSeq" id="WP_009576004.1">
    <property type="nucleotide sequence ID" value="NZ_AEIG01000050.1"/>
</dbReference>
<evidence type="ECO:0000256" key="2">
    <source>
        <dbReference type="ARBA" id="ARBA00004749"/>
    </source>
</evidence>
<sequence>MDESIRHNVGIVGGGMVGLLAALAFDRSFGASCAIHVFDVASIDFDRPLSQPSFDDRSTALSFDTLRYMDSLGLLDVSQQACPIRSIHVSNKGRMGSTVLTAQQVNWPQLGGVIENRVLGETLSQQLKDSRVRVHAPSEVATIQPKARGVEVFDADGKAQLLDCLIIADGGQSALAQRLGMLRESKAYAHSAIIANVATAEHHGHCAYERFSEQGPMAMLPLNNAGDLNRSALVWTAPKDRIDELMSLTDRQFCKSLEAQFGYRLGRIEQVGERHVYPLQMMHRIEQVRAGIVVLGNAAHTLHPVAGQGFNLSVRDIRSLTEVLTQCVSSQDFSSAALSPYAQRRALDQWRTVNASDLLPELFQYTGAVGAVRNFALGFMDLIPTVKQRFTAIAAGAVGEGDYV</sequence>
<dbReference type="GO" id="GO:0006744">
    <property type="term" value="P:ubiquinone biosynthetic process"/>
    <property type="evidence" value="ECO:0007669"/>
    <property type="project" value="UniProtKB-UniPathway"/>
</dbReference>
<dbReference type="InterPro" id="IPR036188">
    <property type="entry name" value="FAD/NAD-bd_sf"/>
</dbReference>
<dbReference type="eggNOG" id="COG0654">
    <property type="taxonomic scope" value="Bacteria"/>
</dbReference>
<evidence type="ECO:0000256" key="6">
    <source>
        <dbReference type="ARBA" id="ARBA00023002"/>
    </source>
</evidence>
<gene>
    <name evidence="8" type="ORF">IMCC3088_1772</name>
</gene>
<dbReference type="AlphaFoldDB" id="F3L2J8"/>
<comment type="caution">
    <text evidence="8">The sequence shown here is derived from an EMBL/GenBank/DDBJ whole genome shotgun (WGS) entry which is preliminary data.</text>
</comment>
<dbReference type="UniPathway" id="UPA00232"/>
<dbReference type="InterPro" id="IPR010971">
    <property type="entry name" value="UbiH/COQ6"/>
</dbReference>
<evidence type="ECO:0000313" key="9">
    <source>
        <dbReference type="Proteomes" id="UP000005615"/>
    </source>
</evidence>
<reference evidence="8 9" key="1">
    <citation type="journal article" date="2011" name="J. Bacteriol.">
        <title>Genome sequence of strain IMCC3088, a proteorhodopsin-containing marine bacterium belonging to the OM60/NOR5 clade.</title>
        <authorList>
            <person name="Jang Y."/>
            <person name="Oh H.M."/>
            <person name="Kang I."/>
            <person name="Lee K."/>
            <person name="Yang S.J."/>
            <person name="Cho J.C."/>
        </authorList>
    </citation>
    <scope>NUCLEOTIDE SEQUENCE [LARGE SCALE GENOMIC DNA]</scope>
    <source>
        <strain evidence="8 9">IMCC3088</strain>
    </source>
</reference>
<comment type="cofactor">
    <cofactor evidence="1">
        <name>FAD</name>
        <dbReference type="ChEBI" id="CHEBI:57692"/>
    </cofactor>
</comment>
<dbReference type="Pfam" id="PF01494">
    <property type="entry name" value="FAD_binding_3"/>
    <property type="match status" value="1"/>
</dbReference>
<keyword evidence="6" id="KW-0560">Oxidoreductase</keyword>
<dbReference type="PRINTS" id="PR00420">
    <property type="entry name" value="RNGMNOXGNASE"/>
</dbReference>
<dbReference type="EMBL" id="AEIG01000050">
    <property type="protein sequence ID" value="EGG29477.1"/>
    <property type="molecule type" value="Genomic_DNA"/>
</dbReference>
<protein>
    <submittedName>
        <fullName evidence="8">2-octaprenyl-6-methoxyphenol hydroxylase</fullName>
    </submittedName>
</protein>
<dbReference type="PANTHER" id="PTHR43876">
    <property type="entry name" value="UBIQUINONE BIOSYNTHESIS MONOOXYGENASE COQ6, MITOCHONDRIAL"/>
    <property type="match status" value="1"/>
</dbReference>
<evidence type="ECO:0000313" key="8">
    <source>
        <dbReference type="EMBL" id="EGG29477.1"/>
    </source>
</evidence>
<evidence type="ECO:0000256" key="1">
    <source>
        <dbReference type="ARBA" id="ARBA00001974"/>
    </source>
</evidence>
<dbReference type="NCBIfam" id="TIGR01988">
    <property type="entry name" value="Ubi-OHases"/>
    <property type="match status" value="1"/>
</dbReference>
<evidence type="ECO:0000256" key="3">
    <source>
        <dbReference type="ARBA" id="ARBA00005349"/>
    </source>
</evidence>
<dbReference type="GO" id="GO:0071949">
    <property type="term" value="F:FAD binding"/>
    <property type="evidence" value="ECO:0007669"/>
    <property type="project" value="InterPro"/>
</dbReference>
<name>F3L2J8_9GAMM</name>
<comment type="pathway">
    <text evidence="2">Cofactor biosynthesis; ubiquinone biosynthesis.</text>
</comment>
<keyword evidence="4" id="KW-0285">Flavoprotein</keyword>
<dbReference type="GO" id="GO:0008681">
    <property type="term" value="F:2-octaprenyl-6-methoxyphenol hydroxylase activity"/>
    <property type="evidence" value="ECO:0007669"/>
    <property type="project" value="TreeGrafter"/>
</dbReference>
<dbReference type="PANTHER" id="PTHR43876:SF8">
    <property type="entry name" value="2-OCTAPRENYL-6-METHOXYPHENOL HYDROXYLASE"/>
    <property type="match status" value="1"/>
</dbReference>
<keyword evidence="9" id="KW-1185">Reference proteome</keyword>
<keyword evidence="7" id="KW-0503">Monooxygenase</keyword>
<dbReference type="InterPro" id="IPR002938">
    <property type="entry name" value="FAD-bd"/>
</dbReference>
<evidence type="ECO:0000256" key="5">
    <source>
        <dbReference type="ARBA" id="ARBA00022827"/>
    </source>
</evidence>
<proteinExistence type="inferred from homology"/>
<organism evidence="8 9">
    <name type="scientific">Aequoribacter fuscus</name>
    <dbReference type="NCBI Taxonomy" id="2518989"/>
    <lineage>
        <taxon>Bacteria</taxon>
        <taxon>Pseudomonadati</taxon>
        <taxon>Pseudomonadota</taxon>
        <taxon>Gammaproteobacteria</taxon>
        <taxon>Cellvibrionales</taxon>
        <taxon>Halieaceae</taxon>
        <taxon>Aequoribacter</taxon>
    </lineage>
</organism>
<evidence type="ECO:0000256" key="4">
    <source>
        <dbReference type="ARBA" id="ARBA00022630"/>
    </source>
</evidence>
<dbReference type="STRING" id="2518989.IMCC3088_1772"/>
<dbReference type="SUPFAM" id="SSF51905">
    <property type="entry name" value="FAD/NAD(P)-binding domain"/>
    <property type="match status" value="1"/>
</dbReference>
<dbReference type="Gene3D" id="3.50.50.60">
    <property type="entry name" value="FAD/NAD(P)-binding domain"/>
    <property type="match status" value="2"/>
</dbReference>
<evidence type="ECO:0000256" key="7">
    <source>
        <dbReference type="ARBA" id="ARBA00023033"/>
    </source>
</evidence>
<dbReference type="Proteomes" id="UP000005615">
    <property type="component" value="Unassembled WGS sequence"/>
</dbReference>
<accession>F3L2J8</accession>
<dbReference type="OrthoDB" id="9769565at2"/>
<comment type="similarity">
    <text evidence="3">Belongs to the UbiH/COQ6 family.</text>
</comment>
<keyword evidence="5" id="KW-0274">FAD</keyword>